<organism evidence="2">
    <name type="scientific">marine metagenome</name>
    <dbReference type="NCBI Taxonomy" id="408172"/>
    <lineage>
        <taxon>unclassified sequences</taxon>
        <taxon>metagenomes</taxon>
        <taxon>ecological metagenomes</taxon>
    </lineage>
</organism>
<feature type="transmembrane region" description="Helical" evidence="1">
    <location>
        <begin position="15"/>
        <end position="34"/>
    </location>
</feature>
<reference evidence="2" key="1">
    <citation type="submission" date="2018-05" db="EMBL/GenBank/DDBJ databases">
        <authorList>
            <person name="Lanie J.A."/>
            <person name="Ng W.-L."/>
            <person name="Kazmierczak K.M."/>
            <person name="Andrzejewski T.M."/>
            <person name="Davidsen T.M."/>
            <person name="Wayne K.J."/>
            <person name="Tettelin H."/>
            <person name="Glass J.I."/>
            <person name="Rusch D."/>
            <person name="Podicherti R."/>
            <person name="Tsui H.-C.T."/>
            <person name="Winkler M.E."/>
        </authorList>
    </citation>
    <scope>NUCLEOTIDE SEQUENCE</scope>
</reference>
<dbReference type="EMBL" id="UINC01001771">
    <property type="protein sequence ID" value="SUZ88441.1"/>
    <property type="molecule type" value="Genomic_DNA"/>
</dbReference>
<keyword evidence="1" id="KW-0812">Transmembrane</keyword>
<keyword evidence="1" id="KW-0472">Membrane</keyword>
<proteinExistence type="predicted"/>
<keyword evidence="1" id="KW-1133">Transmembrane helix</keyword>
<sequence length="152" mass="16427">MKDLSLDFEKRYDTAHIINTFTGSVWAVVLLIGLTSCTPMGRAIGGTGGGSDPFAGRSSAEPQNIELIVENLNFNDARLYAVSGGSRRRVGQVSALSSQTLKIPWAFMTDRLRIEVDLVTGPSCVTPEVMADPGERIYLQIASRFDGSGLCR</sequence>
<name>A0A381R9X1_9ZZZZ</name>
<accession>A0A381R9X1</accession>
<evidence type="ECO:0000256" key="1">
    <source>
        <dbReference type="SAM" id="Phobius"/>
    </source>
</evidence>
<gene>
    <name evidence="2" type="ORF">METZ01_LOCUS41295</name>
</gene>
<dbReference type="AlphaFoldDB" id="A0A381R9X1"/>
<evidence type="ECO:0000313" key="2">
    <source>
        <dbReference type="EMBL" id="SUZ88441.1"/>
    </source>
</evidence>
<protein>
    <submittedName>
        <fullName evidence="2">Uncharacterized protein</fullName>
    </submittedName>
</protein>